<evidence type="ECO:0000256" key="7">
    <source>
        <dbReference type="ARBA" id="ARBA00022664"/>
    </source>
</evidence>
<dbReference type="GeneID" id="30992974"/>
<dbReference type="InterPro" id="IPR050358">
    <property type="entry name" value="RSE1/DDB1/CFT1"/>
</dbReference>
<protein>
    <recommendedName>
        <fullName evidence="5">Glycosylphosphatidylinositol anchor biosynthesis protein 11</fullName>
    </recommendedName>
    <alternativeName>
        <fullName evidence="18">Cleavage factor two protein 1</fullName>
    </alternativeName>
    <alternativeName>
        <fullName evidence="16 17">protein CFT1</fullName>
    </alternativeName>
</protein>
<feature type="transmembrane region" description="Helical" evidence="20">
    <location>
        <begin position="1569"/>
        <end position="1596"/>
    </location>
</feature>
<feature type="transmembrane region" description="Helical" evidence="20">
    <location>
        <begin position="1463"/>
        <end position="1486"/>
    </location>
</feature>
<evidence type="ECO:0000256" key="4">
    <source>
        <dbReference type="ARBA" id="ARBA00007978"/>
    </source>
</evidence>
<evidence type="ECO:0000259" key="23">
    <source>
        <dbReference type="Pfam" id="PF23726"/>
    </source>
</evidence>
<evidence type="ECO:0000256" key="6">
    <source>
        <dbReference type="ARBA" id="ARBA00022502"/>
    </source>
</evidence>
<evidence type="ECO:0000256" key="9">
    <source>
        <dbReference type="ARBA" id="ARBA00022824"/>
    </source>
</evidence>
<evidence type="ECO:0000256" key="16">
    <source>
        <dbReference type="ARBA" id="ARBA00039187"/>
    </source>
</evidence>
<proteinExistence type="inferred from homology"/>
<keyword evidence="7" id="KW-0507">mRNA processing</keyword>
<dbReference type="STRING" id="984485.A0A1E4RPK7"/>
<keyword evidence="25" id="KW-1185">Reference proteome</keyword>
<name>A0A1E4RPK7_9ASCO</name>
<dbReference type="FunFam" id="2.130.10.10:FF:001516">
    <property type="entry name" value="Protein CFT1"/>
    <property type="match status" value="1"/>
</dbReference>
<evidence type="ECO:0000256" key="20">
    <source>
        <dbReference type="SAM" id="Phobius"/>
    </source>
</evidence>
<evidence type="ECO:0000256" key="1">
    <source>
        <dbReference type="ARBA" id="ARBA00004123"/>
    </source>
</evidence>
<feature type="domain" description="RSE1/DDB1/CPSF1 first beta-propeller" evidence="22">
    <location>
        <begin position="13"/>
        <end position="426"/>
    </location>
</feature>
<evidence type="ECO:0000313" key="25">
    <source>
        <dbReference type="Proteomes" id="UP000095085"/>
    </source>
</evidence>
<feature type="domain" description="RSE1/DDB1/CPSF1 second beta-propeller" evidence="23">
    <location>
        <begin position="536"/>
        <end position="923"/>
    </location>
</feature>
<keyword evidence="11 20" id="KW-1133">Transmembrane helix</keyword>
<keyword evidence="10" id="KW-0694">RNA-binding</keyword>
<dbReference type="Pfam" id="PF10433">
    <property type="entry name" value="Beta-prop_RSE1_1st"/>
    <property type="match status" value="1"/>
</dbReference>
<dbReference type="GO" id="GO:0006397">
    <property type="term" value="P:mRNA processing"/>
    <property type="evidence" value="ECO:0007669"/>
    <property type="project" value="UniProtKB-KW"/>
</dbReference>
<feature type="domain" description="RSE1/DDB1/CPSF1 C-terminal" evidence="21">
    <location>
        <begin position="992"/>
        <end position="1324"/>
    </location>
</feature>
<dbReference type="EMBL" id="KV454539">
    <property type="protein sequence ID" value="ODV69168.1"/>
    <property type="molecule type" value="Genomic_DNA"/>
</dbReference>
<organism evidence="24 25">
    <name type="scientific">Hyphopichia burtonii NRRL Y-1933</name>
    <dbReference type="NCBI Taxonomy" id="984485"/>
    <lineage>
        <taxon>Eukaryota</taxon>
        <taxon>Fungi</taxon>
        <taxon>Dikarya</taxon>
        <taxon>Ascomycota</taxon>
        <taxon>Saccharomycotina</taxon>
        <taxon>Pichiomycetes</taxon>
        <taxon>Debaryomycetaceae</taxon>
        <taxon>Hyphopichia</taxon>
    </lineage>
</organism>
<evidence type="ECO:0000256" key="5">
    <source>
        <dbReference type="ARBA" id="ARBA00020927"/>
    </source>
</evidence>
<evidence type="ECO:0000256" key="18">
    <source>
        <dbReference type="ARBA" id="ARBA00041264"/>
    </source>
</evidence>
<feature type="transmembrane region" description="Helical" evidence="20">
    <location>
        <begin position="1536"/>
        <end position="1557"/>
    </location>
</feature>
<dbReference type="OrthoDB" id="6109at2759"/>
<evidence type="ECO:0000256" key="3">
    <source>
        <dbReference type="ARBA" id="ARBA00004687"/>
    </source>
</evidence>
<evidence type="ECO:0000256" key="11">
    <source>
        <dbReference type="ARBA" id="ARBA00022989"/>
    </source>
</evidence>
<comment type="pathway">
    <text evidence="3">Glycolipid biosynthesis; glycosylphosphatidylinositol-anchor biosynthesis.</text>
</comment>
<dbReference type="GO" id="GO:0003723">
    <property type="term" value="F:RNA binding"/>
    <property type="evidence" value="ECO:0007669"/>
    <property type="project" value="UniProtKB-KW"/>
</dbReference>
<feature type="compositionally biased region" description="Polar residues" evidence="19">
    <location>
        <begin position="430"/>
        <end position="444"/>
    </location>
</feature>
<keyword evidence="8 20" id="KW-0812">Transmembrane</keyword>
<evidence type="ECO:0000256" key="8">
    <source>
        <dbReference type="ARBA" id="ARBA00022692"/>
    </source>
</evidence>
<feature type="transmembrane region" description="Helical" evidence="20">
    <location>
        <begin position="1379"/>
        <end position="1398"/>
    </location>
</feature>
<dbReference type="InterPro" id="IPR018846">
    <property type="entry name" value="Beta-prop_RSE1/DDB1/CPSF1_1st"/>
</dbReference>
<keyword evidence="13" id="KW-0539">Nucleus</keyword>
<dbReference type="InterPro" id="IPR004871">
    <property type="entry name" value="RSE1/DDB1/CPSF1_C"/>
</dbReference>
<evidence type="ECO:0000256" key="17">
    <source>
        <dbReference type="ARBA" id="ARBA00039443"/>
    </source>
</evidence>
<evidence type="ECO:0000256" key="13">
    <source>
        <dbReference type="ARBA" id="ARBA00023242"/>
    </source>
</evidence>
<sequence>MNAYREFIEPSRVSNCVGCNFISPTSKHLVVAKSTILQVFEVVKPAPQLNNKNIKLDDKSKLKLVEQFKLHGLVTDLKPIRTIESPDLDYLIVSTKAAKFSIIKWDHSSNSISTVSLHYYEHAIQNLTFEKLASSDLLVEPNTFSCACLRFKNLLTFLPFEVPDDENEEEDEDLNLSSKKSKTTELEANGTVSGDSDFFDSSFIIEATTLDPSIGTIIDMQFLHNYKEPTIAIISQKNHTWAGLLPKTKDDINFIVLSLDLNSRTSTTVLKLDNLPYDVDRLIPLPHPLNGSLLLGCNEIIHIDNGGITRRVAVNDFTPWITSSVKNYLDQSALELKLEHCSIIPLPNDNRVLMILENGQFYYINFEVDGKTIKKFSVESISNELYPDILLERPDQAAVLDENLIVVSSNSCNTALIKVDYKSETKNGTKLIKNNVSQGPLKTNNENDDDDDDDDDLYGDEEVNEDHTLRRSEATFVLQDELVNNGPVSKFTYGHYSTQKYIANLINPNYKEISIISNGGENSSSHLNIMTPSVQPKIRTSLTFSQINRMWNINNKYLITSDDINNKSEIFQINKSFARLSSKNFINNELTIAMHELNNGKFILQITPKHVILFNNKFVQLVSLDSELENDFKNDDIINSTFNDEFLMLFFASGEVMIYSINTYNESFNKISIPKILSDTIITSGYIANSHLLNVVLKDVSLLINRGLKRKRNMSNPSVKAKSPLPDRKSLGPKSKTFILVTGDNRIVAFSRFHNEKCFQLNEVDKFTDQLTLGFFEQKDTYPDPLIKQVLFNELGDLVSKDEYLTILTIGGEIIMYKLFFDGENYSFIKEKNLALTGAPHNAYPQGTSVERRLVYLPNFNGYTTILVSGVLPYIIMKTTSSIPRIYQFSKIPIVSFAAYSDNEISNGVIYLDTKKNARIVELPQGFIYDNNWPIRQIRFDETIKSVTYHETSNTYILSTFKEIDYDCIDEEGKPIVGTDFEKPKTKSLKGLLKLVSPLTWTVIDSIELADNEIGMNVESMILDVGTSSKRFKNKKEFIVLGTGKYRIEDLGANGSFKLYEIIDIIPEPGRPETNHKFKDFNQEDTRGAVTSICEISGRFLVAQGQKIIIRDIQDNGTIPVAFLDTSVYVSEAKSFGNLLLLGDSLKSVWLAGFDAEPFRMIMLGKDLQPLDVNCADFLTNDQEIHIVIADNNHSLHIVQYNPEDPGSSNGQRLLHKTAFNLNHSSTCMKTTPKHEEINPQTNGAQDVTFQTVGSTVDGSFYTVFPVNEATYRRMYILQQQLIDKEYHACGLNPRRNRFGGLSLSVNDTNAKPLLDYDVIKTFTSLNEDRKNNLALKQAMPKSKTSKSVSFQHLAEEDSTLLSSAQANQASFPVIESPFLTIPFHYILALSGAFYYGLTSDTTSVMVKGIPTLIAIQFIYGYMITLNSHRYLAPIKKKNATSGPTQSSTPIANKKKTNQNSTLLVGSSILVALVLSIPVFMVVILFGAPLSSHLLETFLLSVHISLVMFYPLLVFFQMDTDLFCQIFQLERIYRMIFTNQILTSSFMGIIGCWLGVIPIPLDWDRPWQAWPITLLSGLYIGAFVGGSLSIIFCYFLQDDSKVNQRHSS</sequence>
<dbReference type="Pfam" id="PF06699">
    <property type="entry name" value="PIG-F"/>
    <property type="match status" value="1"/>
</dbReference>
<dbReference type="InterPro" id="IPR058543">
    <property type="entry name" value="Beta-prop_RSE1/DDB1/CPSF1_2nd"/>
</dbReference>
<keyword evidence="6" id="KW-0337">GPI-anchor biosynthesis</keyword>
<dbReference type="GO" id="GO:0005789">
    <property type="term" value="C:endoplasmic reticulum membrane"/>
    <property type="evidence" value="ECO:0007669"/>
    <property type="project" value="UniProtKB-SubCell"/>
</dbReference>
<feature type="transmembrane region" description="Helical" evidence="20">
    <location>
        <begin position="1498"/>
        <end position="1516"/>
    </location>
</feature>
<dbReference type="GO" id="GO:0006506">
    <property type="term" value="P:GPI anchor biosynthetic process"/>
    <property type="evidence" value="ECO:0007669"/>
    <property type="project" value="UniProtKB-UniPathway"/>
</dbReference>
<dbReference type="Gene3D" id="2.130.10.10">
    <property type="entry name" value="YVTN repeat-like/Quinoprotein amine dehydrogenase"/>
    <property type="match status" value="3"/>
</dbReference>
<dbReference type="RefSeq" id="XP_020078235.1">
    <property type="nucleotide sequence ID" value="XM_020218424.1"/>
</dbReference>
<evidence type="ECO:0000313" key="24">
    <source>
        <dbReference type="EMBL" id="ODV69168.1"/>
    </source>
</evidence>
<dbReference type="PANTHER" id="PTHR10644">
    <property type="entry name" value="DNA REPAIR/RNA PROCESSING CPSF FAMILY"/>
    <property type="match status" value="1"/>
</dbReference>
<dbReference type="Proteomes" id="UP000095085">
    <property type="component" value="Unassembled WGS sequence"/>
</dbReference>
<dbReference type="InterPro" id="IPR015943">
    <property type="entry name" value="WD40/YVTN_repeat-like_dom_sf"/>
</dbReference>
<evidence type="ECO:0000256" key="15">
    <source>
        <dbReference type="ARBA" id="ARBA00038304"/>
    </source>
</evidence>
<evidence type="ECO:0000256" key="2">
    <source>
        <dbReference type="ARBA" id="ARBA00004477"/>
    </source>
</evidence>
<evidence type="ECO:0000256" key="12">
    <source>
        <dbReference type="ARBA" id="ARBA00023136"/>
    </source>
</evidence>
<evidence type="ECO:0000259" key="22">
    <source>
        <dbReference type="Pfam" id="PF10433"/>
    </source>
</evidence>
<reference evidence="25" key="1">
    <citation type="submission" date="2016-05" db="EMBL/GenBank/DDBJ databases">
        <title>Comparative genomics of biotechnologically important yeasts.</title>
        <authorList>
            <consortium name="DOE Joint Genome Institute"/>
            <person name="Riley R."/>
            <person name="Haridas S."/>
            <person name="Wolfe K.H."/>
            <person name="Lopes M.R."/>
            <person name="Hittinger C.T."/>
            <person name="Goker M."/>
            <person name="Salamov A."/>
            <person name="Wisecaver J."/>
            <person name="Long T.M."/>
            <person name="Aerts A.L."/>
            <person name="Barry K."/>
            <person name="Choi C."/>
            <person name="Clum A."/>
            <person name="Coughlan A.Y."/>
            <person name="Deshpande S."/>
            <person name="Douglass A.P."/>
            <person name="Hanson S.J."/>
            <person name="Klenk H.-P."/>
            <person name="Labutti K."/>
            <person name="Lapidus A."/>
            <person name="Lindquist E."/>
            <person name="Lipzen A."/>
            <person name="Meier-Kolthoff J.P."/>
            <person name="Ohm R.A."/>
            <person name="Otillar R.P."/>
            <person name="Pangilinan J."/>
            <person name="Peng Y."/>
            <person name="Rokas A."/>
            <person name="Rosa C.A."/>
            <person name="Scheuner C."/>
            <person name="Sibirny A.A."/>
            <person name="Slot J.C."/>
            <person name="Stielow J.B."/>
            <person name="Sun H."/>
            <person name="Kurtzman C.P."/>
            <person name="Blackwell M."/>
            <person name="Grigoriev I.V."/>
            <person name="Jeffries T.W."/>
        </authorList>
    </citation>
    <scope>NUCLEOTIDE SEQUENCE [LARGE SCALE GENOMIC DNA]</scope>
    <source>
        <strain evidence="25">NRRL Y-1933</strain>
    </source>
</reference>
<comment type="similarity">
    <text evidence="15">Belongs to the CFT1 family.</text>
</comment>
<evidence type="ECO:0000256" key="19">
    <source>
        <dbReference type="SAM" id="MobiDB-lite"/>
    </source>
</evidence>
<feature type="region of interest" description="Disordered" evidence="19">
    <location>
        <begin position="430"/>
        <end position="465"/>
    </location>
</feature>
<gene>
    <name evidence="24" type="ORF">HYPBUDRAFT_10562</name>
</gene>
<comment type="similarity">
    <text evidence="4">Belongs to the PIGF family.</text>
</comment>
<comment type="subcellular location">
    <subcellularLocation>
        <location evidence="2">Endoplasmic reticulum membrane</location>
        <topology evidence="2">Multi-pass membrane protein</topology>
    </subcellularLocation>
    <subcellularLocation>
        <location evidence="1">Nucleus</location>
    </subcellularLocation>
</comment>
<dbReference type="Pfam" id="PF23726">
    <property type="entry name" value="Beta-prop_RSE1_2nd"/>
    <property type="match status" value="1"/>
</dbReference>
<evidence type="ECO:0000259" key="21">
    <source>
        <dbReference type="Pfam" id="PF03178"/>
    </source>
</evidence>
<dbReference type="Pfam" id="PF03178">
    <property type="entry name" value="CPSF_A"/>
    <property type="match status" value="1"/>
</dbReference>
<dbReference type="InterPro" id="IPR009580">
    <property type="entry name" value="GPI_biosynthesis_protein_Pig-F"/>
</dbReference>
<keyword evidence="12 20" id="KW-0472">Membrane</keyword>
<dbReference type="UniPathway" id="UPA00196"/>
<evidence type="ECO:0000256" key="14">
    <source>
        <dbReference type="ARBA" id="ARBA00037232"/>
    </source>
</evidence>
<feature type="compositionally biased region" description="Acidic residues" evidence="19">
    <location>
        <begin position="446"/>
        <end position="464"/>
    </location>
</feature>
<evidence type="ECO:0000256" key="10">
    <source>
        <dbReference type="ARBA" id="ARBA00022884"/>
    </source>
</evidence>
<comment type="function">
    <text evidence="14">RNA-binding component of the cleavage and polyadenylation factor (CPF) complex, which plays a key role in polyadenylation-dependent pre-mRNA 3'-end formation and cooperates with cleavage factors including the CFIA complex and NAB4/CFIB. Involved in poly(A) site recognition. May be involved in coupling transcription termination and mRNA 3'-end formation.</text>
</comment>
<accession>A0A1E4RPK7</accession>
<keyword evidence="9" id="KW-0256">Endoplasmic reticulum</keyword>
<dbReference type="GO" id="GO:0005634">
    <property type="term" value="C:nucleus"/>
    <property type="evidence" value="ECO:0007669"/>
    <property type="project" value="UniProtKB-SubCell"/>
</dbReference>